<dbReference type="AlphaFoldDB" id="A0A917NMQ1"/>
<dbReference type="Pfam" id="PF09234">
    <property type="entry name" value="DUF1963"/>
    <property type="match status" value="1"/>
</dbReference>
<dbReference type="SUPFAM" id="SSF103032">
    <property type="entry name" value="Hypothetical protein YwqG"/>
    <property type="match status" value="1"/>
</dbReference>
<organism evidence="1 2">
    <name type="scientific">Streptomyces lacrimifluminis</name>
    <dbReference type="NCBI Taxonomy" id="1500077"/>
    <lineage>
        <taxon>Bacteria</taxon>
        <taxon>Bacillati</taxon>
        <taxon>Actinomycetota</taxon>
        <taxon>Actinomycetes</taxon>
        <taxon>Kitasatosporales</taxon>
        <taxon>Streptomycetaceae</taxon>
        <taxon>Streptomyces</taxon>
    </lineage>
</organism>
<proteinExistence type="predicted"/>
<reference evidence="1" key="2">
    <citation type="submission" date="2020-09" db="EMBL/GenBank/DDBJ databases">
        <authorList>
            <person name="Sun Q."/>
            <person name="Zhou Y."/>
        </authorList>
    </citation>
    <scope>NUCLEOTIDE SEQUENCE</scope>
    <source>
        <strain evidence="1">CGMCC 4.7272</strain>
    </source>
</reference>
<evidence type="ECO:0000313" key="1">
    <source>
        <dbReference type="EMBL" id="GGJ09436.1"/>
    </source>
</evidence>
<dbReference type="Proteomes" id="UP000625682">
    <property type="component" value="Unassembled WGS sequence"/>
</dbReference>
<dbReference type="InterPro" id="IPR015315">
    <property type="entry name" value="DUF1963"/>
</dbReference>
<reference evidence="1" key="1">
    <citation type="journal article" date="2014" name="Int. J. Syst. Evol. Microbiol.">
        <title>Complete genome sequence of Corynebacterium casei LMG S-19264T (=DSM 44701T), isolated from a smear-ripened cheese.</title>
        <authorList>
            <consortium name="US DOE Joint Genome Institute (JGI-PGF)"/>
            <person name="Walter F."/>
            <person name="Albersmeier A."/>
            <person name="Kalinowski J."/>
            <person name="Ruckert C."/>
        </authorList>
    </citation>
    <scope>NUCLEOTIDE SEQUENCE</scope>
    <source>
        <strain evidence="1">CGMCC 4.7272</strain>
    </source>
</reference>
<dbReference type="EMBL" id="BMMU01000001">
    <property type="protein sequence ID" value="GGJ09436.1"/>
    <property type="molecule type" value="Genomic_DNA"/>
</dbReference>
<name>A0A917NMQ1_9ACTN</name>
<comment type="caution">
    <text evidence="1">The sequence shown here is derived from an EMBL/GenBank/DDBJ whole genome shotgun (WGS) entry which is preliminary data.</text>
</comment>
<dbReference type="Gene3D" id="2.30.320.10">
    <property type="entry name" value="YwqG-like"/>
    <property type="match status" value="1"/>
</dbReference>
<dbReference type="InterPro" id="IPR035948">
    <property type="entry name" value="YwqG-like_sf"/>
</dbReference>
<gene>
    <name evidence="1" type="ORF">GCM10012282_02620</name>
</gene>
<protein>
    <recommendedName>
        <fullName evidence="3">DUF1963 domain-containing protein</fullName>
    </recommendedName>
</protein>
<evidence type="ECO:0008006" key="3">
    <source>
        <dbReference type="Google" id="ProtNLM"/>
    </source>
</evidence>
<accession>A0A917NMQ1</accession>
<keyword evidence="2" id="KW-1185">Reference proteome</keyword>
<evidence type="ECO:0000313" key="2">
    <source>
        <dbReference type="Proteomes" id="UP000625682"/>
    </source>
</evidence>
<sequence length="299" mass="32348">MAAAGVVRPWLYGSFMTPELRDTLSPFRDKAIAQGVPAGEVERWLDSARPCATLSQGGGGPVVGMFGGPLMLPADTPTPVFPFVASIDLAALPDGATDLSLPPDGHLLLFAFPDDDGDLVNIGEVVYVPVGAATEERDKNSGFWFEIDEYREMVEAFPRGRLRATTNASLPCHHAVQVSGNTHTVPLPGHPRSRKLAELWEQTRGDIVTGGPLQIGGYASEEAVHLDPVSSVVECAVKTAEARDWGGEMSGAVEDWVLLADWNPRIEGREGAVVHWAIQREDLTARRFDRTVATVFWNP</sequence>